<feature type="region of interest" description="Disordered" evidence="1">
    <location>
        <begin position="338"/>
        <end position="358"/>
    </location>
</feature>
<evidence type="ECO:0000256" key="1">
    <source>
        <dbReference type="SAM" id="MobiDB-lite"/>
    </source>
</evidence>
<dbReference type="EMBL" id="LWIC01000001">
    <property type="protein sequence ID" value="ORM31289.1"/>
    <property type="molecule type" value="Genomic_DNA"/>
</dbReference>
<dbReference type="Proteomes" id="UP000193518">
    <property type="component" value="Unassembled WGS sequence"/>
</dbReference>
<protein>
    <recommendedName>
        <fullName evidence="4">RecT-like ssDNA binding protein</fullName>
    </recommendedName>
</protein>
<sequence>MTSNEVAPLSEADILPAGASLPRTPDSSTAVAQLMQHAEAMNVAYELADKMCRTALVPAIYRSKPDDATAAILYGAELGLNPIQSLQQIFVVHGMPAIYARTMVALMKSKGHKVWTVESSDESVTVAAQRENESHVEESTWTIERAVQAGYVPTVDERTGKLATNANGKLIGNEKYLKDPQAMLYAKAASEVCRKIAPDVLLGIAYTREELELEYPEPVRAKAERVTAGAKRGMAGLADSLGVCAASDSSVEPEPAQVSDSDQGVSVDRAADSAPTADPLCTRAQQQKLAILLDNEKVGDRQAKLDYLEGQFGRKFASSKELTKVEASRLIEFLEEAQAADGAKAEQPQEAPAEGGDA</sequence>
<proteinExistence type="predicted"/>
<feature type="compositionally biased region" description="Low complexity" evidence="1">
    <location>
        <begin position="345"/>
        <end position="358"/>
    </location>
</feature>
<feature type="region of interest" description="Disordered" evidence="1">
    <location>
        <begin position="246"/>
        <end position="278"/>
    </location>
</feature>
<accession>A0AAE5MKS0</accession>
<dbReference type="RefSeq" id="WP_084967869.1">
    <property type="nucleotide sequence ID" value="NZ_AP025268.1"/>
</dbReference>
<evidence type="ECO:0008006" key="4">
    <source>
        <dbReference type="Google" id="ProtNLM"/>
    </source>
</evidence>
<evidence type="ECO:0000313" key="2">
    <source>
        <dbReference type="EMBL" id="ORM31289.1"/>
    </source>
</evidence>
<comment type="caution">
    <text evidence="2">The sequence shown here is derived from an EMBL/GenBank/DDBJ whole genome shotgun (WGS) entry which is preliminary data.</text>
</comment>
<gene>
    <name evidence="2" type="ORF">A5N68_03530</name>
</gene>
<reference evidence="2 3" key="1">
    <citation type="journal article" date="2016" name="Genome Biol. Evol.">
        <title>Pangenome and Phylogenomic Analysis of the Pathogenic Actinobacterium Rhodococcus equi.</title>
        <authorList>
            <person name="Anastasi E."/>
            <person name="MacArthur I."/>
            <person name="Scortti M."/>
            <person name="Alvarez S."/>
            <person name="Giguere S."/>
            <person name="Vazquez-Boland J.A."/>
        </authorList>
    </citation>
    <scope>NUCLEOTIDE SEQUENCE [LARGE SCALE GENOMIC DNA]</scope>
    <source>
        <strain evidence="2 3">PAM1271</strain>
    </source>
</reference>
<organism evidence="2 3">
    <name type="scientific">Rhodococcus hoagii</name>
    <name type="common">Corynebacterium equii</name>
    <dbReference type="NCBI Taxonomy" id="43767"/>
    <lineage>
        <taxon>Bacteria</taxon>
        <taxon>Bacillati</taxon>
        <taxon>Actinomycetota</taxon>
        <taxon>Actinomycetes</taxon>
        <taxon>Mycobacteriales</taxon>
        <taxon>Nocardiaceae</taxon>
        <taxon>Prescottella</taxon>
    </lineage>
</organism>
<evidence type="ECO:0000313" key="3">
    <source>
        <dbReference type="Proteomes" id="UP000193518"/>
    </source>
</evidence>
<dbReference type="AlphaFoldDB" id="A0AAE5MKS0"/>
<name>A0AAE5MKS0_RHOHA</name>